<dbReference type="OrthoDB" id="2372097at2"/>
<dbReference type="InterPro" id="IPR025711">
    <property type="entry name" value="PepSY"/>
</dbReference>
<feature type="domain" description="Sporulation protein YpeB PepSY1 and PepSY2" evidence="3">
    <location>
        <begin position="181"/>
        <end position="375"/>
    </location>
</feature>
<dbReference type="GO" id="GO:0009847">
    <property type="term" value="P:spore germination"/>
    <property type="evidence" value="ECO:0007669"/>
    <property type="project" value="InterPro"/>
</dbReference>
<evidence type="ECO:0000259" key="2">
    <source>
        <dbReference type="Pfam" id="PF03413"/>
    </source>
</evidence>
<dbReference type="NCBIfam" id="TIGR02889">
    <property type="entry name" value="spore_YpeB"/>
    <property type="match status" value="1"/>
</dbReference>
<dbReference type="Pfam" id="PF14620">
    <property type="entry name" value="YPEB_PepSY1-2"/>
    <property type="match status" value="1"/>
</dbReference>
<dbReference type="InterPro" id="IPR014239">
    <property type="entry name" value="YpeB_PepSY1-2"/>
</dbReference>
<feature type="domain" description="Sporulation protein YpeB N-terminal" evidence="4">
    <location>
        <begin position="30"/>
        <end position="163"/>
    </location>
</feature>
<evidence type="ECO:0000259" key="4">
    <source>
        <dbReference type="Pfam" id="PF20769"/>
    </source>
</evidence>
<keyword evidence="6" id="KW-1185">Reference proteome</keyword>
<evidence type="ECO:0000259" key="3">
    <source>
        <dbReference type="Pfam" id="PF14620"/>
    </source>
</evidence>
<feature type="coiled-coil region" evidence="1">
    <location>
        <begin position="126"/>
        <end position="153"/>
    </location>
</feature>
<dbReference type="eggNOG" id="COG2959">
    <property type="taxonomic scope" value="Bacteria"/>
</dbReference>
<dbReference type="InterPro" id="IPR048402">
    <property type="entry name" value="YpeB_N"/>
</dbReference>
<keyword evidence="1" id="KW-0175">Coiled coil</keyword>
<dbReference type="Proteomes" id="UP000000467">
    <property type="component" value="Chromosome"/>
</dbReference>
<dbReference type="KEGG" id="tpz:Tph_c22290"/>
<accession>K4LWQ4</accession>
<reference evidence="5 6" key="1">
    <citation type="journal article" date="2012" name="BMC Genomics">
        <title>Genome-guided analysis of physiological and morphological traits of the fermentative acetate oxidizer Thermacetogenium phaeum.</title>
        <authorList>
            <person name="Oehler D."/>
            <person name="Poehlein A."/>
            <person name="Leimbach A."/>
            <person name="Muller N."/>
            <person name="Daniel R."/>
            <person name="Gottschalk G."/>
            <person name="Schink B."/>
        </authorList>
    </citation>
    <scope>NUCLEOTIDE SEQUENCE [LARGE SCALE GENOMIC DNA]</scope>
    <source>
        <strain evidence="6">ATCC BAA-254 / DSM 26808 / PB</strain>
    </source>
</reference>
<dbReference type="Pfam" id="PF20769">
    <property type="entry name" value="YPEB_N"/>
    <property type="match status" value="1"/>
</dbReference>
<organism evidence="5 6">
    <name type="scientific">Thermacetogenium phaeum (strain ATCC BAA-254 / DSM 26808 / PB)</name>
    <dbReference type="NCBI Taxonomy" id="1089553"/>
    <lineage>
        <taxon>Bacteria</taxon>
        <taxon>Bacillati</taxon>
        <taxon>Bacillota</taxon>
        <taxon>Clostridia</taxon>
        <taxon>Thermoanaerobacterales</taxon>
        <taxon>Thermoanaerobacteraceae</taxon>
        <taxon>Thermacetogenium</taxon>
    </lineage>
</organism>
<protein>
    <submittedName>
        <fullName evidence="5">Spore germination YpeB</fullName>
    </submittedName>
</protein>
<evidence type="ECO:0000313" key="6">
    <source>
        <dbReference type="Proteomes" id="UP000000467"/>
    </source>
</evidence>
<sequence>MTRRLTAAIVALAVLWGVTAFWGVTQVQARRRAETLLVNKYNRAFYESLQRSKNVEALLSKGLATASPEHMDTLFSDLWYNANAAQENLLQLPLSHQVVARTAKFLTQVGDYAYSITKRDQGEKFSEQDRQTMRQLYERARSLNRELATVERQAADGRFRWTEVREGLGRVFPRGTLATADTSFRRVDSQLQELPVLIYDGPFSDHLERAEPLGLTGDTVTEAQARKIARRFIDFKGAEVTGVKSTGTVKGKIPAYSFEFSTDGRQENVITANVAKKGGHVVYYINPRSVESTKIDDQKGLALAQEFLKSRGIEDMVPTYTLRRQNILTVSFAYRQGDVIVYPDLIKVQVALDNGQILGYDALGFLMSHHRRDLPEPALTADEARQKLNPQLKVLAERMAVVPTSGKHEVLTYEFKAEMDGETFLVYVNAQTGQEEHIFKLLKTPAGTLVL</sequence>
<gene>
    <name evidence="5" type="primary">ypeB</name>
    <name evidence="5" type="ordered locus">Tph_c22290</name>
</gene>
<dbReference type="Pfam" id="PF03413">
    <property type="entry name" value="PepSY"/>
    <property type="match status" value="1"/>
</dbReference>
<feature type="domain" description="PepSY" evidence="2">
    <location>
        <begin position="379"/>
        <end position="434"/>
    </location>
</feature>
<dbReference type="RefSeq" id="WP_015051291.1">
    <property type="nucleotide sequence ID" value="NC_018870.1"/>
</dbReference>
<proteinExistence type="predicted"/>
<dbReference type="EMBL" id="CP003732">
    <property type="protein sequence ID" value="AFV12419.1"/>
    <property type="molecule type" value="Genomic_DNA"/>
</dbReference>
<dbReference type="HOGENOM" id="CLU_045803_0_0_9"/>
<name>K4LWQ4_THEPS</name>
<dbReference type="AlphaFoldDB" id="K4LWQ4"/>
<dbReference type="STRING" id="1089553.Tph_c22290"/>
<evidence type="ECO:0000256" key="1">
    <source>
        <dbReference type="SAM" id="Coils"/>
    </source>
</evidence>
<evidence type="ECO:0000313" key="5">
    <source>
        <dbReference type="EMBL" id="AFV12419.1"/>
    </source>
</evidence>